<feature type="compositionally biased region" description="Polar residues" evidence="1">
    <location>
        <begin position="73"/>
        <end position="84"/>
    </location>
</feature>
<dbReference type="SUPFAM" id="SSF52087">
    <property type="entry name" value="CRAL/TRIO domain"/>
    <property type="match status" value="1"/>
</dbReference>
<feature type="domain" description="CRAL-TRIO" evidence="2">
    <location>
        <begin position="200"/>
        <end position="348"/>
    </location>
</feature>
<dbReference type="Proteomes" id="UP000827284">
    <property type="component" value="Unassembled WGS sequence"/>
</dbReference>
<dbReference type="PANTHER" id="PTHR46590:SF1">
    <property type="entry name" value="PHOSPHATIDYLINOSITOL TRANSFER PROTEIN CSR1"/>
    <property type="match status" value="1"/>
</dbReference>
<dbReference type="SMART" id="SM01100">
    <property type="entry name" value="CRAL_TRIO_N"/>
    <property type="match status" value="1"/>
</dbReference>
<dbReference type="SUPFAM" id="SSF46938">
    <property type="entry name" value="CRAL/TRIO N-terminal domain"/>
    <property type="match status" value="1"/>
</dbReference>
<name>A0A9P3H5R1_9FUNG</name>
<dbReference type="Pfam" id="PF00650">
    <property type="entry name" value="CRAL_TRIO"/>
    <property type="match status" value="1"/>
</dbReference>
<feature type="compositionally biased region" description="Low complexity" evidence="1">
    <location>
        <begin position="457"/>
        <end position="474"/>
    </location>
</feature>
<dbReference type="Pfam" id="PF03765">
    <property type="entry name" value="CRAL_TRIO_N"/>
    <property type="match status" value="1"/>
</dbReference>
<dbReference type="SMART" id="SM00516">
    <property type="entry name" value="SEC14"/>
    <property type="match status" value="1"/>
</dbReference>
<dbReference type="InterPro" id="IPR036865">
    <property type="entry name" value="CRAL-TRIO_dom_sf"/>
</dbReference>
<dbReference type="Gene3D" id="3.40.525.10">
    <property type="entry name" value="CRAL-TRIO lipid binding domain"/>
    <property type="match status" value="1"/>
</dbReference>
<accession>A0A9P3H5R1</accession>
<evidence type="ECO:0000313" key="4">
    <source>
        <dbReference type="Proteomes" id="UP000827284"/>
    </source>
</evidence>
<feature type="region of interest" description="Disordered" evidence="1">
    <location>
        <begin position="1"/>
        <end position="20"/>
    </location>
</feature>
<dbReference type="InterPro" id="IPR011074">
    <property type="entry name" value="CRAL/TRIO_N_dom"/>
</dbReference>
<evidence type="ECO:0000259" key="2">
    <source>
        <dbReference type="PROSITE" id="PS50191"/>
    </source>
</evidence>
<feature type="compositionally biased region" description="Low complexity" evidence="1">
    <location>
        <begin position="94"/>
        <end position="122"/>
    </location>
</feature>
<dbReference type="OrthoDB" id="43460at2759"/>
<reference evidence="3" key="2">
    <citation type="journal article" date="2022" name="Microbiol. Resour. Announc.">
        <title>Whole-Genome Sequence of Entomortierella parvispora E1425, a Mucoromycotan Fungus Associated with Burkholderiaceae-Related Endosymbiotic Bacteria.</title>
        <authorList>
            <person name="Herlambang A."/>
            <person name="Guo Y."/>
            <person name="Takashima Y."/>
            <person name="Narisawa K."/>
            <person name="Ohta H."/>
            <person name="Nishizawa T."/>
        </authorList>
    </citation>
    <scope>NUCLEOTIDE SEQUENCE</scope>
    <source>
        <strain evidence="3">E1425</strain>
    </source>
</reference>
<gene>
    <name evidence="3" type="ORF">EMPS_02839</name>
</gene>
<feature type="region of interest" description="Disordered" evidence="1">
    <location>
        <begin position="46"/>
        <end position="131"/>
    </location>
</feature>
<protein>
    <recommendedName>
        <fullName evidence="2">CRAL-TRIO domain-containing protein</fullName>
    </recommendedName>
</protein>
<feature type="compositionally biased region" description="Polar residues" evidence="1">
    <location>
        <begin position="47"/>
        <end position="60"/>
    </location>
</feature>
<dbReference type="InterPro" id="IPR036273">
    <property type="entry name" value="CRAL/TRIO_N_dom_sf"/>
</dbReference>
<dbReference type="CDD" id="cd00170">
    <property type="entry name" value="SEC14"/>
    <property type="match status" value="1"/>
</dbReference>
<dbReference type="PANTHER" id="PTHR46590">
    <property type="entry name" value="PHOSPHATIDYLINOSITOL TRANSFER PROTEIN CSR1-RELATED"/>
    <property type="match status" value="1"/>
</dbReference>
<evidence type="ECO:0000313" key="3">
    <source>
        <dbReference type="EMBL" id="GJJ70490.1"/>
    </source>
</evidence>
<organism evidence="3 4">
    <name type="scientific">Entomortierella parvispora</name>
    <dbReference type="NCBI Taxonomy" id="205924"/>
    <lineage>
        <taxon>Eukaryota</taxon>
        <taxon>Fungi</taxon>
        <taxon>Fungi incertae sedis</taxon>
        <taxon>Mucoromycota</taxon>
        <taxon>Mortierellomycotina</taxon>
        <taxon>Mortierellomycetes</taxon>
        <taxon>Mortierellales</taxon>
        <taxon>Mortierellaceae</taxon>
        <taxon>Entomortierella</taxon>
    </lineage>
</organism>
<feature type="region of interest" description="Disordered" evidence="1">
    <location>
        <begin position="450"/>
        <end position="474"/>
    </location>
</feature>
<reference evidence="3" key="1">
    <citation type="submission" date="2021-11" db="EMBL/GenBank/DDBJ databases">
        <authorList>
            <person name="Herlambang A."/>
            <person name="Guo Y."/>
            <person name="Takashima Y."/>
            <person name="Nishizawa T."/>
        </authorList>
    </citation>
    <scope>NUCLEOTIDE SEQUENCE</scope>
    <source>
        <strain evidence="3">E1425</strain>
    </source>
</reference>
<dbReference type="InterPro" id="IPR001251">
    <property type="entry name" value="CRAL-TRIO_dom"/>
</dbReference>
<evidence type="ECO:0000256" key="1">
    <source>
        <dbReference type="SAM" id="MobiDB-lite"/>
    </source>
</evidence>
<proteinExistence type="predicted"/>
<comment type="caution">
    <text evidence="3">The sequence shown here is derived from an EMBL/GenBank/DDBJ whole genome shotgun (WGS) entry which is preliminary data.</text>
</comment>
<dbReference type="PROSITE" id="PS50191">
    <property type="entry name" value="CRAL_TRIO"/>
    <property type="match status" value="1"/>
</dbReference>
<sequence>MAQEEKSYTPPPQNTDGRLGYLTNDQVHKLQKFWIKVYEVFDGRTPFDQSAPSSYKGQPQETEEDGMSPEGSFISSARNGTDKSINGYGSVAISPSSPKSQRSFSGWPSNSNSSVSGTSSNKSNRHSKVAPRFTGAQLHRTFWKLTMMEHPDMIMLKFLRSRKWVIEDAVKMLVTTLKWRIVENVDELIALSDVELDAKYPRFLEQMRSGKAYLRGADPLDRPICVVNTRIHHKSDQPAKTISRFALHMMECGRTVLPLGSETVIVIFDLSKFGLDNMDWRFVRLFVQCFESYYPETLAVCVVHRAPFVFWGLWKLIQPLLDVSVASKFIFTKNNAELHKVVPREVLPIHPYDGLDDWKYEYTSMQRGENDQMVDLDKKEDLLMERESLETKFDIVTRSWIKNTKQIGQTSVDRDVVAMELREQYFRLSPYVRARNMYQRQGVANDGHVQWSYNLKSSPPTSRPRTAPSAQRKQ</sequence>
<dbReference type="EMBL" id="BQFW01000004">
    <property type="protein sequence ID" value="GJJ70490.1"/>
    <property type="molecule type" value="Genomic_DNA"/>
</dbReference>
<keyword evidence="4" id="KW-1185">Reference proteome</keyword>
<dbReference type="AlphaFoldDB" id="A0A9P3H5R1"/>
<dbReference type="InterPro" id="IPR052432">
    <property type="entry name" value="PITP/CRAL-TRIO"/>
</dbReference>